<dbReference type="AlphaFoldDB" id="A0A2C9VRM3"/>
<keyword evidence="2 5" id="KW-0812">Transmembrane</keyword>
<evidence type="ECO:0000313" key="6">
    <source>
        <dbReference type="EMBL" id="OAY47959.1"/>
    </source>
</evidence>
<evidence type="ECO:0000313" key="7">
    <source>
        <dbReference type="Proteomes" id="UP000091857"/>
    </source>
</evidence>
<evidence type="ECO:0000256" key="4">
    <source>
        <dbReference type="ARBA" id="ARBA00023136"/>
    </source>
</evidence>
<keyword evidence="3 5" id="KW-1133">Transmembrane helix</keyword>
<evidence type="ECO:0000256" key="1">
    <source>
        <dbReference type="ARBA" id="ARBA00004194"/>
    </source>
</evidence>
<evidence type="ECO:0000256" key="3">
    <source>
        <dbReference type="ARBA" id="ARBA00022989"/>
    </source>
</evidence>
<proteinExistence type="predicted"/>
<dbReference type="GO" id="GO:0005794">
    <property type="term" value="C:Golgi apparatus"/>
    <property type="evidence" value="ECO:0000318"/>
    <property type="project" value="GO_Central"/>
</dbReference>
<dbReference type="GO" id="GO:0000139">
    <property type="term" value="C:Golgi membrane"/>
    <property type="evidence" value="ECO:0007669"/>
    <property type="project" value="UniProtKB-SubCell"/>
</dbReference>
<dbReference type="Gramene" id="Manes.06G119900.1.v8.1">
    <property type="protein sequence ID" value="Manes.06G119900.1.v8.1.CDS.1"/>
    <property type="gene ID" value="Manes.06G119900.v8.1"/>
</dbReference>
<keyword evidence="7" id="KW-1185">Reference proteome</keyword>
<dbReference type="STRING" id="3983.A0A2C9VRM3"/>
<gene>
    <name evidence="6" type="ORF">MANES_06G119900v8</name>
</gene>
<dbReference type="OrthoDB" id="1896682at2759"/>
<accession>A0A2C9VRM3</accession>
<feature type="transmembrane region" description="Helical" evidence="5">
    <location>
        <begin position="50"/>
        <end position="67"/>
    </location>
</feature>
<dbReference type="PANTHER" id="PTHR31444">
    <property type="entry name" value="OS11G0490100 PROTEIN"/>
    <property type="match status" value="1"/>
</dbReference>
<reference evidence="7" key="1">
    <citation type="journal article" date="2016" name="Nat. Biotechnol.">
        <title>Sequencing wild and cultivated cassava and related species reveals extensive interspecific hybridization and genetic diversity.</title>
        <authorList>
            <person name="Bredeson J.V."/>
            <person name="Lyons J.B."/>
            <person name="Prochnik S.E."/>
            <person name="Wu G.A."/>
            <person name="Ha C.M."/>
            <person name="Edsinger-Gonzales E."/>
            <person name="Grimwood J."/>
            <person name="Schmutz J."/>
            <person name="Rabbi I.Y."/>
            <person name="Egesi C."/>
            <person name="Nauluvula P."/>
            <person name="Lebot V."/>
            <person name="Ndunguru J."/>
            <person name="Mkamilo G."/>
            <person name="Bart R.S."/>
            <person name="Setter T.L."/>
            <person name="Gleadow R.M."/>
            <person name="Kulakow P."/>
            <person name="Ferguson M.E."/>
            <person name="Rounsley S."/>
            <person name="Rokhsar D.S."/>
        </authorList>
    </citation>
    <scope>NUCLEOTIDE SEQUENCE [LARGE SCALE GENOMIC DNA]</scope>
    <source>
        <strain evidence="7">cv. AM560-2</strain>
    </source>
</reference>
<dbReference type="NCBIfam" id="TIGR01627">
    <property type="entry name" value="A_thal_3515"/>
    <property type="match status" value="1"/>
</dbReference>
<name>A0A2C9VRM3_MANES</name>
<dbReference type="EMBL" id="CM004392">
    <property type="protein sequence ID" value="OAY47959.1"/>
    <property type="molecule type" value="Genomic_DNA"/>
</dbReference>
<dbReference type="Pfam" id="PF21729">
    <property type="entry name" value="IRX15_IRX15L_GXM"/>
    <property type="match status" value="1"/>
</dbReference>
<dbReference type="GO" id="GO:0045492">
    <property type="term" value="P:xylan biosynthetic process"/>
    <property type="evidence" value="ECO:0000318"/>
    <property type="project" value="GO_Central"/>
</dbReference>
<organism evidence="6 7">
    <name type="scientific">Manihot esculenta</name>
    <name type="common">Cassava</name>
    <name type="synonym">Jatropha manihot</name>
    <dbReference type="NCBI Taxonomy" id="3983"/>
    <lineage>
        <taxon>Eukaryota</taxon>
        <taxon>Viridiplantae</taxon>
        <taxon>Streptophyta</taxon>
        <taxon>Embryophyta</taxon>
        <taxon>Tracheophyta</taxon>
        <taxon>Spermatophyta</taxon>
        <taxon>Magnoliopsida</taxon>
        <taxon>eudicotyledons</taxon>
        <taxon>Gunneridae</taxon>
        <taxon>Pentapetalae</taxon>
        <taxon>rosids</taxon>
        <taxon>fabids</taxon>
        <taxon>Malpighiales</taxon>
        <taxon>Euphorbiaceae</taxon>
        <taxon>Crotonoideae</taxon>
        <taxon>Manihoteae</taxon>
        <taxon>Manihot</taxon>
    </lineage>
</organism>
<dbReference type="Proteomes" id="UP000091857">
    <property type="component" value="Chromosome 6"/>
</dbReference>
<dbReference type="InterPro" id="IPR006514">
    <property type="entry name" value="IRX15/GXM/AGM"/>
</dbReference>
<dbReference type="GO" id="GO:0009834">
    <property type="term" value="P:plant-type secondary cell wall biogenesis"/>
    <property type="evidence" value="ECO:0000318"/>
    <property type="project" value="GO_Central"/>
</dbReference>
<protein>
    <submittedName>
        <fullName evidence="6">Uncharacterized protein</fullName>
    </submittedName>
</protein>
<comment type="subcellular location">
    <subcellularLocation>
        <location evidence="1">Golgi apparatus membrane</location>
        <topology evidence="1">Single-pass membrane protein</topology>
    </subcellularLocation>
</comment>
<evidence type="ECO:0000256" key="5">
    <source>
        <dbReference type="SAM" id="Phobius"/>
    </source>
</evidence>
<comment type="caution">
    <text evidence="6">The sequence shown here is derived from an EMBL/GenBank/DDBJ whole genome shotgun (WGS) entry which is preliminary data.</text>
</comment>
<evidence type="ECO:0000256" key="2">
    <source>
        <dbReference type="ARBA" id="ARBA00022692"/>
    </source>
</evidence>
<keyword evidence="4 5" id="KW-0472">Membrane</keyword>
<dbReference type="OMA" id="EVYELKW"/>
<sequence length="321" mass="35603">MPPEVPYYRSFAAPPVKFSDPSSPEAYTILPIGRKYIRGKKTMKIPGRRVIPLLVFILSTISILRLLRLANNSSSAPPLPAFPPTLQHTCNSASPECTNIPSHVPGSQTTKFTTPANSTTLMKKEFKLLSDLIRSKAPCNLLIFGLEPQYLKLSSINSEGITVLLEDNPDRISATRAKSNNTRIYQVDYHLPAKKAFKLLKHARKSPACAPSSGRLQNSTCKLALTNLPQEVYKQKWDVVVVDGPSGHSPEAPGRMSTIYTASIIARAGNTTDVVVHDVDRTIEKWFSWEFLCDENLISSKGKLWNFRVTGKSNSTRFCTD</sequence>